<proteinExistence type="predicted"/>
<evidence type="ECO:0000313" key="3">
    <source>
        <dbReference type="Proteomes" id="UP000018201"/>
    </source>
</evidence>
<organism evidence="2 3">
    <name type="scientific">Eimeria praecox</name>
    <dbReference type="NCBI Taxonomy" id="51316"/>
    <lineage>
        <taxon>Eukaryota</taxon>
        <taxon>Sar</taxon>
        <taxon>Alveolata</taxon>
        <taxon>Apicomplexa</taxon>
        <taxon>Conoidasida</taxon>
        <taxon>Coccidia</taxon>
        <taxon>Eucoccidiorida</taxon>
        <taxon>Eimeriorina</taxon>
        <taxon>Eimeriidae</taxon>
        <taxon>Eimeria</taxon>
    </lineage>
</organism>
<evidence type="ECO:0000256" key="1">
    <source>
        <dbReference type="SAM" id="MobiDB-lite"/>
    </source>
</evidence>
<keyword evidence="3" id="KW-1185">Reference proteome</keyword>
<feature type="compositionally biased region" description="Low complexity" evidence="1">
    <location>
        <begin position="135"/>
        <end position="150"/>
    </location>
</feature>
<dbReference type="PROSITE" id="PS51257">
    <property type="entry name" value="PROKAR_LIPOPROTEIN"/>
    <property type="match status" value="1"/>
</dbReference>
<dbReference type="OrthoDB" id="348919at2759"/>
<reference evidence="2" key="2">
    <citation type="submission" date="2013-10" db="EMBL/GenBank/DDBJ databases">
        <authorList>
            <person name="Aslett M."/>
        </authorList>
    </citation>
    <scope>NUCLEOTIDE SEQUENCE [LARGE SCALE GENOMIC DNA]</scope>
    <source>
        <strain evidence="2">Houghton</strain>
    </source>
</reference>
<feature type="compositionally biased region" description="Polar residues" evidence="1">
    <location>
        <begin position="44"/>
        <end position="54"/>
    </location>
</feature>
<dbReference type="AlphaFoldDB" id="U6GPT5"/>
<accession>U6GPT5</accession>
<dbReference type="VEuPathDB" id="ToxoDB:EPH_0052110"/>
<feature type="region of interest" description="Disordered" evidence="1">
    <location>
        <begin position="44"/>
        <end position="83"/>
    </location>
</feature>
<feature type="region of interest" description="Disordered" evidence="1">
    <location>
        <begin position="135"/>
        <end position="184"/>
    </location>
</feature>
<evidence type="ECO:0000313" key="2">
    <source>
        <dbReference type="EMBL" id="CDI81288.1"/>
    </source>
</evidence>
<reference evidence="2" key="1">
    <citation type="submission" date="2013-10" db="EMBL/GenBank/DDBJ databases">
        <title>Genomic analysis of the causative agents of coccidiosis in chickens.</title>
        <authorList>
            <person name="Reid A.J."/>
            <person name="Blake D."/>
            <person name="Billington K."/>
            <person name="Browne H."/>
            <person name="Dunn M."/>
            <person name="Hung S."/>
            <person name="Kawahara F."/>
            <person name="Miranda-Saavedra D."/>
            <person name="Mourier T."/>
            <person name="Nagra H."/>
            <person name="Otto T.D."/>
            <person name="Rawlings N."/>
            <person name="Sanchez A."/>
            <person name="Sanders M."/>
            <person name="Subramaniam C."/>
            <person name="Tay Y."/>
            <person name="Dear P."/>
            <person name="Doerig C."/>
            <person name="Gruber A."/>
            <person name="Parkinson J."/>
            <person name="Shirley M."/>
            <person name="Wan K.L."/>
            <person name="Berriman M."/>
            <person name="Tomley F."/>
            <person name="Pain A."/>
        </authorList>
    </citation>
    <scope>NUCLEOTIDE SEQUENCE [LARGE SCALE GENOMIC DNA]</scope>
    <source>
        <strain evidence="2">Houghton</strain>
    </source>
</reference>
<feature type="region of interest" description="Disordered" evidence="1">
    <location>
        <begin position="109"/>
        <end position="128"/>
    </location>
</feature>
<dbReference type="Proteomes" id="UP000018201">
    <property type="component" value="Unassembled WGS sequence"/>
</dbReference>
<name>U6GPT5_9EIME</name>
<feature type="compositionally biased region" description="Basic and acidic residues" evidence="1">
    <location>
        <begin position="158"/>
        <end position="177"/>
    </location>
</feature>
<protein>
    <submittedName>
        <fullName evidence="2">Uncharacterized protein</fullName>
    </submittedName>
</protein>
<dbReference type="EMBL" id="HG692022">
    <property type="protein sequence ID" value="CDI81288.1"/>
    <property type="molecule type" value="Genomic_DNA"/>
</dbReference>
<sequence>MKNLVPSRRRGSPWLVFAVLLGCCLSVCFFVSLFSSPVYAIRSNSKPTDSTVESSVAFANEEPEDKDSDRDVPIKPHAFGGEEGSAADSLAVVSAAAAAAFAAESATEAGESAAESKEEEAAAAAPPAAAAAAAGGAAAGKLSSSKSEGAPVLPEASQSEREEVLLKPEIKTEKKTETAVVAAA</sequence>
<gene>
    <name evidence="2" type="ORF">EPH_0052110</name>
</gene>